<dbReference type="AlphaFoldDB" id="A0AAV4V555"/>
<sequence length="40" mass="4799">MIATGDEKIILGNNVCYMTRATWRQARWVYERSLILKIRQ</sequence>
<protein>
    <submittedName>
        <fullName evidence="1">Uncharacterized protein</fullName>
    </submittedName>
</protein>
<keyword evidence="2" id="KW-1185">Reference proteome</keyword>
<feature type="non-terminal residue" evidence="1">
    <location>
        <position position="40"/>
    </location>
</feature>
<evidence type="ECO:0000313" key="2">
    <source>
        <dbReference type="Proteomes" id="UP001054837"/>
    </source>
</evidence>
<dbReference type="Proteomes" id="UP001054837">
    <property type="component" value="Unassembled WGS sequence"/>
</dbReference>
<accession>A0AAV4V555</accession>
<proteinExistence type="predicted"/>
<evidence type="ECO:0000313" key="1">
    <source>
        <dbReference type="EMBL" id="GIY65183.1"/>
    </source>
</evidence>
<gene>
    <name evidence="1" type="ORF">CDAR_192301</name>
</gene>
<dbReference type="EMBL" id="BPLQ01012404">
    <property type="protein sequence ID" value="GIY65183.1"/>
    <property type="molecule type" value="Genomic_DNA"/>
</dbReference>
<name>A0AAV4V555_9ARAC</name>
<organism evidence="1 2">
    <name type="scientific">Caerostris darwini</name>
    <dbReference type="NCBI Taxonomy" id="1538125"/>
    <lineage>
        <taxon>Eukaryota</taxon>
        <taxon>Metazoa</taxon>
        <taxon>Ecdysozoa</taxon>
        <taxon>Arthropoda</taxon>
        <taxon>Chelicerata</taxon>
        <taxon>Arachnida</taxon>
        <taxon>Araneae</taxon>
        <taxon>Araneomorphae</taxon>
        <taxon>Entelegynae</taxon>
        <taxon>Araneoidea</taxon>
        <taxon>Araneidae</taxon>
        <taxon>Caerostris</taxon>
    </lineage>
</organism>
<comment type="caution">
    <text evidence="1">The sequence shown here is derived from an EMBL/GenBank/DDBJ whole genome shotgun (WGS) entry which is preliminary data.</text>
</comment>
<reference evidence="1 2" key="1">
    <citation type="submission" date="2021-06" db="EMBL/GenBank/DDBJ databases">
        <title>Caerostris darwini draft genome.</title>
        <authorList>
            <person name="Kono N."/>
            <person name="Arakawa K."/>
        </authorList>
    </citation>
    <scope>NUCLEOTIDE SEQUENCE [LARGE SCALE GENOMIC DNA]</scope>
</reference>